<dbReference type="EMBL" id="JAKRCV010000028">
    <property type="protein sequence ID" value="MCG7322184.1"/>
    <property type="molecule type" value="Genomic_DNA"/>
</dbReference>
<evidence type="ECO:0000313" key="3">
    <source>
        <dbReference type="EMBL" id="MCG7322184.1"/>
    </source>
</evidence>
<feature type="transmembrane region" description="Helical" evidence="2">
    <location>
        <begin position="70"/>
        <end position="91"/>
    </location>
</feature>
<feature type="transmembrane region" description="Helical" evidence="2">
    <location>
        <begin position="43"/>
        <end position="64"/>
    </location>
</feature>
<dbReference type="Pfam" id="PF07690">
    <property type="entry name" value="MFS_1"/>
    <property type="match status" value="1"/>
</dbReference>
<feature type="transmembrane region" description="Helical" evidence="2">
    <location>
        <begin position="392"/>
        <end position="410"/>
    </location>
</feature>
<feature type="transmembrane region" description="Helical" evidence="2">
    <location>
        <begin position="196"/>
        <end position="218"/>
    </location>
</feature>
<sequence length="441" mass="44625">MSSSWAPPLPPSSATSGSGSPLSSFTSAYGILFRIPGARRFMLSAYLARFGAAMMGVSIIAMLSSRRGSYGLAGAISSVGLVGMALAGPSIGRLIDRHGQRRVALPLGLVSVGALGILLVATWLGAPVWLLVLANLGNAVMPQVGTLVRARWAHLLGGDARALHTANSFEQVAEESCFMLGPALGGALATLAFPEAGLLVALVLYAVGVVGLTVQTSTEPPIHAVHEHHAGRAWRAPGLLLLAVTLALTGAIFGSMDIVALAFAEAHDAKSFGGVALGMFAGGSLIGSLVYGALPVTGAIARRLRWGTAAMFVLLLPVLMVDHVWTFAVVVLIAGGAIAPTLITATMLAQRLVPPSQINEGMTIVMTGLLIGVSLGSFAGGTAVEALGASRAFLVPCGAAMVAFVLALVGGGRVARAEKRALSLWGSPAAGGPEAAGTPPA</sequence>
<dbReference type="PANTHER" id="PTHR23542:SF1">
    <property type="entry name" value="MAJOR FACILITATOR SUPERFAMILY (MFS) PROFILE DOMAIN-CONTAINING PROTEIN"/>
    <property type="match status" value="1"/>
</dbReference>
<accession>A0ABS9Q2T5</accession>
<dbReference type="InterPro" id="IPR011701">
    <property type="entry name" value="MFS"/>
</dbReference>
<name>A0ABS9Q2T5_9MICO</name>
<dbReference type="SUPFAM" id="SSF103473">
    <property type="entry name" value="MFS general substrate transporter"/>
    <property type="match status" value="1"/>
</dbReference>
<dbReference type="PANTHER" id="PTHR23542">
    <property type="match status" value="1"/>
</dbReference>
<dbReference type="Gene3D" id="1.20.1250.20">
    <property type="entry name" value="MFS general substrate transporter like domains"/>
    <property type="match status" value="1"/>
</dbReference>
<comment type="caution">
    <text evidence="3">The sequence shown here is derived from an EMBL/GenBank/DDBJ whole genome shotgun (WGS) entry which is preliminary data.</text>
</comment>
<dbReference type="Proteomes" id="UP001521931">
    <property type="component" value="Unassembled WGS sequence"/>
</dbReference>
<feature type="transmembrane region" description="Helical" evidence="2">
    <location>
        <begin position="327"/>
        <end position="349"/>
    </location>
</feature>
<evidence type="ECO:0000256" key="1">
    <source>
        <dbReference type="SAM" id="MobiDB-lite"/>
    </source>
</evidence>
<feature type="transmembrane region" description="Helical" evidence="2">
    <location>
        <begin position="275"/>
        <end position="297"/>
    </location>
</feature>
<keyword evidence="4" id="KW-1185">Reference proteome</keyword>
<dbReference type="InterPro" id="IPR036259">
    <property type="entry name" value="MFS_trans_sf"/>
</dbReference>
<keyword evidence="2" id="KW-0812">Transmembrane</keyword>
<evidence type="ECO:0000256" key="2">
    <source>
        <dbReference type="SAM" id="Phobius"/>
    </source>
</evidence>
<gene>
    <name evidence="3" type="ORF">MHL29_09830</name>
</gene>
<reference evidence="3 4" key="1">
    <citation type="submission" date="2022-02" db="EMBL/GenBank/DDBJ databases">
        <title>Uncovering new skin microbiome diversity through culturing and metagenomics.</title>
        <authorList>
            <person name="Conlan S."/>
            <person name="Deming C."/>
            <person name="Nisc Comparative Sequencing Program N."/>
            <person name="Segre J.A."/>
        </authorList>
    </citation>
    <scope>NUCLEOTIDE SEQUENCE [LARGE SCALE GENOMIC DNA]</scope>
    <source>
        <strain evidence="3 4">ACRQZ</strain>
    </source>
</reference>
<keyword evidence="2" id="KW-1133">Transmembrane helix</keyword>
<protein>
    <submittedName>
        <fullName evidence="3">MFS transporter</fullName>
    </submittedName>
</protein>
<feature type="transmembrane region" description="Helical" evidence="2">
    <location>
        <begin position="103"/>
        <end position="126"/>
    </location>
</feature>
<proteinExistence type="predicted"/>
<feature type="region of interest" description="Disordered" evidence="1">
    <location>
        <begin position="1"/>
        <end position="21"/>
    </location>
</feature>
<feature type="transmembrane region" description="Helical" evidence="2">
    <location>
        <begin position="361"/>
        <end position="380"/>
    </location>
</feature>
<keyword evidence="2" id="KW-0472">Membrane</keyword>
<feature type="transmembrane region" description="Helical" evidence="2">
    <location>
        <begin position="304"/>
        <end position="321"/>
    </location>
</feature>
<organism evidence="3 4">
    <name type="scientific">Arsenicicoccus bolidensis</name>
    <dbReference type="NCBI Taxonomy" id="229480"/>
    <lineage>
        <taxon>Bacteria</taxon>
        <taxon>Bacillati</taxon>
        <taxon>Actinomycetota</taxon>
        <taxon>Actinomycetes</taxon>
        <taxon>Micrococcales</taxon>
        <taxon>Intrasporangiaceae</taxon>
        <taxon>Arsenicicoccus</taxon>
    </lineage>
</organism>
<feature type="transmembrane region" description="Helical" evidence="2">
    <location>
        <begin position="239"/>
        <end position="263"/>
    </location>
</feature>
<dbReference type="RefSeq" id="WP_239264280.1">
    <property type="nucleotide sequence ID" value="NZ_DAMCTM010000020.1"/>
</dbReference>
<evidence type="ECO:0000313" key="4">
    <source>
        <dbReference type="Proteomes" id="UP001521931"/>
    </source>
</evidence>